<dbReference type="PANTHER" id="PTHR43283:SF11">
    <property type="entry name" value="BETA-LACTAMASE-RELATED DOMAIN-CONTAINING PROTEIN"/>
    <property type="match status" value="1"/>
</dbReference>
<keyword evidence="4" id="KW-1185">Reference proteome</keyword>
<dbReference type="Proteomes" id="UP000005444">
    <property type="component" value="Chromosome"/>
</dbReference>
<evidence type="ECO:0000259" key="2">
    <source>
        <dbReference type="Pfam" id="PF00144"/>
    </source>
</evidence>
<dbReference type="Gene3D" id="3.40.710.10">
    <property type="entry name" value="DD-peptidase/beta-lactamase superfamily"/>
    <property type="match status" value="1"/>
</dbReference>
<dbReference type="HOGENOM" id="CLU_020027_1_0_9"/>
<dbReference type="PATRIC" id="fig|701521.8.peg.618"/>
<keyword evidence="1" id="KW-0378">Hydrolase</keyword>
<reference evidence="3 4" key="1">
    <citation type="journal article" date="2012" name="J. Bacteriol.">
        <title>Complete Genome Sequence of the Beer Spoilage Organism Pediococcus claussenii ATCC BAA-344T.</title>
        <authorList>
            <person name="Pittet V."/>
            <person name="Abegunde T."/>
            <person name="Marfleet T."/>
            <person name="Haakensen M."/>
            <person name="Morrow K."/>
            <person name="Jayaprakash T."/>
            <person name="Schroeder K."/>
            <person name="Trost B."/>
            <person name="Byrns S."/>
            <person name="Bergsveinson J."/>
            <person name="Kusalik A."/>
            <person name="Ziola B."/>
        </authorList>
    </citation>
    <scope>NUCLEOTIDE SEQUENCE [LARGE SCALE GENOMIC DNA]</scope>
    <source>
        <strain evidence="3 4">ATCC BAA-344</strain>
    </source>
</reference>
<dbReference type="PANTHER" id="PTHR43283">
    <property type="entry name" value="BETA-LACTAMASE-RELATED"/>
    <property type="match status" value="1"/>
</dbReference>
<evidence type="ECO:0000313" key="3">
    <source>
        <dbReference type="EMBL" id="AEV94941.1"/>
    </source>
</evidence>
<dbReference type="InterPro" id="IPR001466">
    <property type="entry name" value="Beta-lactam-related"/>
</dbReference>
<name>G8PCF6_PEDCP</name>
<dbReference type="KEGG" id="pce:PECL_649"/>
<protein>
    <submittedName>
        <fullName evidence="3">Beta-lactamase family protein</fullName>
    </submittedName>
</protein>
<dbReference type="SUPFAM" id="SSF56601">
    <property type="entry name" value="beta-lactamase/transpeptidase-like"/>
    <property type="match status" value="1"/>
</dbReference>
<dbReference type="InterPro" id="IPR050789">
    <property type="entry name" value="Diverse_Enzym_Activities"/>
</dbReference>
<sequence>MFEQTEALINEAYDAKTTTNMGYTWIKHGKVQSTRWRGIKSSTQFYDLASLTKVIGTVPAVLVVLSKHRLSLDSKVCSILPEVVDDRITIRHLITHTSGVTAWIDNRDALNASELRQAIYRELSFGEDFNQKVVYNDYNYLLLGFIVEKLQHVPVQTVIENEVLRPLGLHNATFSPSALQSVPTEDRNGITIRGMVHDTKAFSLGQHAASAGLFAPMNDVVKFANWMLSDGGKLLNDSQMKGFSRNQTDNPALERSLGWWISNNAERIVLRHSGFTGTFILLDQQTKNGLVFLSSRVYPHPNKQFLDFRQKIYESFENEDR</sequence>
<dbReference type="AlphaFoldDB" id="G8PCF6"/>
<dbReference type="EMBL" id="CP003137">
    <property type="protein sequence ID" value="AEV94941.1"/>
    <property type="molecule type" value="Genomic_DNA"/>
</dbReference>
<evidence type="ECO:0000256" key="1">
    <source>
        <dbReference type="ARBA" id="ARBA00022801"/>
    </source>
</evidence>
<organism evidence="3 4">
    <name type="scientific">Pediococcus claussenii (strain ATCC BAA-344 / DSM 14800 / JCM 18046 / KCTC 3811 / LMG 21948 / P06)</name>
    <dbReference type="NCBI Taxonomy" id="701521"/>
    <lineage>
        <taxon>Bacteria</taxon>
        <taxon>Bacillati</taxon>
        <taxon>Bacillota</taxon>
        <taxon>Bacilli</taxon>
        <taxon>Lactobacillales</taxon>
        <taxon>Lactobacillaceae</taxon>
        <taxon>Pediococcus</taxon>
    </lineage>
</organism>
<dbReference type="GO" id="GO:0016787">
    <property type="term" value="F:hydrolase activity"/>
    <property type="evidence" value="ECO:0007669"/>
    <property type="project" value="UniProtKB-KW"/>
</dbReference>
<dbReference type="Pfam" id="PF00144">
    <property type="entry name" value="Beta-lactamase"/>
    <property type="match status" value="1"/>
</dbReference>
<feature type="domain" description="Beta-lactamase-related" evidence="2">
    <location>
        <begin position="23"/>
        <end position="305"/>
    </location>
</feature>
<dbReference type="eggNOG" id="COG1680">
    <property type="taxonomic scope" value="Bacteria"/>
</dbReference>
<dbReference type="STRING" id="701521.PECL_649"/>
<gene>
    <name evidence="3" type="ordered locus">PECL_649</name>
</gene>
<evidence type="ECO:0000313" key="4">
    <source>
        <dbReference type="Proteomes" id="UP000005444"/>
    </source>
</evidence>
<accession>G8PCF6</accession>
<dbReference type="InterPro" id="IPR012338">
    <property type="entry name" value="Beta-lactam/transpept-like"/>
</dbReference>
<proteinExistence type="predicted"/>